<reference evidence="9 10" key="1">
    <citation type="journal article" date="2023" name="G3 (Bethesda)">
        <title>A chromosome-length genome assembly and annotation of blackberry (Rubus argutus, cv. 'Hillquist').</title>
        <authorList>
            <person name="Bruna T."/>
            <person name="Aryal R."/>
            <person name="Dudchenko O."/>
            <person name="Sargent D.J."/>
            <person name="Mead D."/>
            <person name="Buti M."/>
            <person name="Cavallini A."/>
            <person name="Hytonen T."/>
            <person name="Andres J."/>
            <person name="Pham M."/>
            <person name="Weisz D."/>
            <person name="Mascagni F."/>
            <person name="Usai G."/>
            <person name="Natali L."/>
            <person name="Bassil N."/>
            <person name="Fernandez G.E."/>
            <person name="Lomsadze A."/>
            <person name="Armour M."/>
            <person name="Olukolu B."/>
            <person name="Poorten T."/>
            <person name="Britton C."/>
            <person name="Davik J."/>
            <person name="Ashrafi H."/>
            <person name="Aiden E.L."/>
            <person name="Borodovsky M."/>
            <person name="Worthington M."/>
        </authorList>
    </citation>
    <scope>NUCLEOTIDE SEQUENCE [LARGE SCALE GENOMIC DNA]</scope>
    <source>
        <strain evidence="9">PI 553951</strain>
    </source>
</reference>
<dbReference type="Pfam" id="PF00134">
    <property type="entry name" value="Cyclin_N"/>
    <property type="match status" value="1"/>
</dbReference>
<comment type="caution">
    <text evidence="9">The sequence shown here is derived from an EMBL/GenBank/DDBJ whole genome shotgun (WGS) entry which is preliminary data.</text>
</comment>
<dbReference type="SMART" id="SM00385">
    <property type="entry name" value="CYCLIN"/>
    <property type="match status" value="1"/>
</dbReference>
<dbReference type="InterPro" id="IPR013763">
    <property type="entry name" value="Cyclin-like_dom"/>
</dbReference>
<evidence type="ECO:0000256" key="6">
    <source>
        <dbReference type="ARBA" id="ARBA00032263"/>
    </source>
</evidence>
<gene>
    <name evidence="9" type="ORF">M0R45_029170</name>
</gene>
<sequence length="349" mass="40607">MEYDESLLCNEVWPSSPVVTEHHHRMKYQKKNCGSDCGLSSMYTTMEDYEEAFTICSEKEMSYMPQSNYSENLTTNNLVTARFRSIQWFIKATSRLNLSLETVFYAANYFDRFVSMNHCIGWKYWMVELLSVSCLSIATKFNDTYTPTLLEIQMEDLDHLFESSTIQRMEMMVLEALGWRLASTTAYSYLELLLTWILDSLKPPLHEEFIARLNKLLLRAISDKNLLEFRPSVIALSALRCNLKKSLSPASDANLHCILISLLDHDRKVELVKCQKIMEEQSAVDDSLYNLIPRGLFHHCPSSPTTVLLKARINFSDYLVDFSLFKMRDQNIEVESTVVKKRKREKEEE</sequence>
<organism evidence="9 10">
    <name type="scientific">Rubus argutus</name>
    <name type="common">Southern blackberry</name>
    <dbReference type="NCBI Taxonomy" id="59490"/>
    <lineage>
        <taxon>Eukaryota</taxon>
        <taxon>Viridiplantae</taxon>
        <taxon>Streptophyta</taxon>
        <taxon>Embryophyta</taxon>
        <taxon>Tracheophyta</taxon>
        <taxon>Spermatophyta</taxon>
        <taxon>Magnoliopsida</taxon>
        <taxon>eudicotyledons</taxon>
        <taxon>Gunneridae</taxon>
        <taxon>Pentapetalae</taxon>
        <taxon>rosids</taxon>
        <taxon>fabids</taxon>
        <taxon>Rosales</taxon>
        <taxon>Rosaceae</taxon>
        <taxon>Rosoideae</taxon>
        <taxon>Rosoideae incertae sedis</taxon>
        <taxon>Rubus</taxon>
    </lineage>
</organism>
<dbReference type="Gene3D" id="1.10.472.10">
    <property type="entry name" value="Cyclin-like"/>
    <property type="match status" value="2"/>
</dbReference>
<evidence type="ECO:0000256" key="3">
    <source>
        <dbReference type="ARBA" id="ARBA00022618"/>
    </source>
</evidence>
<keyword evidence="3" id="KW-0132">Cell division</keyword>
<dbReference type="GO" id="GO:0051301">
    <property type="term" value="P:cell division"/>
    <property type="evidence" value="ECO:0007669"/>
    <property type="project" value="UniProtKB-KW"/>
</dbReference>
<accession>A0AAW1W9Q9</accession>
<dbReference type="SUPFAM" id="SSF47954">
    <property type="entry name" value="Cyclin-like"/>
    <property type="match status" value="1"/>
</dbReference>
<dbReference type="CDD" id="cd20544">
    <property type="entry name" value="CYCLIN_AtCycD-like_rpt2"/>
    <property type="match status" value="1"/>
</dbReference>
<dbReference type="PANTHER" id="PTHR10177">
    <property type="entry name" value="CYCLINS"/>
    <property type="match status" value="1"/>
</dbReference>
<keyword evidence="4 7" id="KW-0195">Cyclin</keyword>
<dbReference type="EMBL" id="JBEDUW010000006">
    <property type="protein sequence ID" value="KAK9920621.1"/>
    <property type="molecule type" value="Genomic_DNA"/>
</dbReference>
<evidence type="ECO:0000256" key="7">
    <source>
        <dbReference type="RuleBase" id="RU000383"/>
    </source>
</evidence>
<dbReference type="Proteomes" id="UP001457282">
    <property type="component" value="Unassembled WGS sequence"/>
</dbReference>
<name>A0AAW1W9Q9_RUBAR</name>
<dbReference type="InterPro" id="IPR039361">
    <property type="entry name" value="Cyclin"/>
</dbReference>
<evidence type="ECO:0000256" key="2">
    <source>
        <dbReference type="ARBA" id="ARBA00011177"/>
    </source>
</evidence>
<evidence type="ECO:0000256" key="1">
    <source>
        <dbReference type="ARBA" id="ARBA00009065"/>
    </source>
</evidence>
<keyword evidence="10" id="KW-1185">Reference proteome</keyword>
<evidence type="ECO:0000256" key="5">
    <source>
        <dbReference type="ARBA" id="ARBA00023306"/>
    </source>
</evidence>
<evidence type="ECO:0000313" key="9">
    <source>
        <dbReference type="EMBL" id="KAK9920621.1"/>
    </source>
</evidence>
<dbReference type="AlphaFoldDB" id="A0AAW1W9Q9"/>
<comment type="subunit">
    <text evidence="2">Interacts with the CDC2 protein kinase to form a serine/threonine kinase holoenzyme complex also known as maturation promoting factor (MPF). The cyclin subunit imparts substrate specificity to the complex.</text>
</comment>
<evidence type="ECO:0000313" key="10">
    <source>
        <dbReference type="Proteomes" id="UP001457282"/>
    </source>
</evidence>
<proteinExistence type="inferred from homology"/>
<feature type="domain" description="Cyclin-like" evidence="8">
    <location>
        <begin position="87"/>
        <end position="175"/>
    </location>
</feature>
<protein>
    <recommendedName>
        <fullName evidence="6">B-like cyclin</fullName>
    </recommendedName>
</protein>
<dbReference type="InterPro" id="IPR006671">
    <property type="entry name" value="Cyclin_N"/>
</dbReference>
<keyword evidence="5" id="KW-0131">Cell cycle</keyword>
<evidence type="ECO:0000259" key="8">
    <source>
        <dbReference type="SMART" id="SM00385"/>
    </source>
</evidence>
<comment type="similarity">
    <text evidence="1">Belongs to the cyclin family. Cyclin D subfamily.</text>
</comment>
<evidence type="ECO:0000256" key="4">
    <source>
        <dbReference type="ARBA" id="ARBA00023127"/>
    </source>
</evidence>
<dbReference type="FunFam" id="1.10.472.10:FF:000060">
    <property type="entry name" value="D6-type cyclin"/>
    <property type="match status" value="1"/>
</dbReference>
<dbReference type="InterPro" id="IPR036915">
    <property type="entry name" value="Cyclin-like_sf"/>
</dbReference>